<accession>A0A7C4I893</accession>
<dbReference type="AlphaFoldDB" id="A0A7C4I893"/>
<dbReference type="EMBL" id="DTAD01000060">
    <property type="protein sequence ID" value="HGN90572.1"/>
    <property type="molecule type" value="Genomic_DNA"/>
</dbReference>
<organism evidence="2">
    <name type="scientific">Caldiarchaeum subterraneum</name>
    <dbReference type="NCBI Taxonomy" id="311458"/>
    <lineage>
        <taxon>Archaea</taxon>
        <taxon>Nitrososphaerota</taxon>
        <taxon>Candidatus Caldarchaeales</taxon>
        <taxon>Candidatus Caldarchaeaceae</taxon>
        <taxon>Candidatus Caldarchaeum</taxon>
    </lineage>
</organism>
<evidence type="ECO:0000313" key="1">
    <source>
        <dbReference type="EMBL" id="HGL40648.1"/>
    </source>
</evidence>
<gene>
    <name evidence="3" type="ORF">ENM30_00590</name>
    <name evidence="2" type="ORF">ENT82_05530</name>
    <name evidence="1" type="ORF">ENU43_03160</name>
</gene>
<name>A0A7C4I893_CALS0</name>
<dbReference type="EMBL" id="DTCM01000038">
    <property type="protein sequence ID" value="HGL40648.1"/>
    <property type="molecule type" value="Genomic_DNA"/>
</dbReference>
<reference evidence="2" key="1">
    <citation type="journal article" date="2020" name="mSystems">
        <title>Genome- and Community-Level Interaction Insights into Carbon Utilization and Element Cycling Functions of Hydrothermarchaeota in Hydrothermal Sediment.</title>
        <authorList>
            <person name="Zhou Z."/>
            <person name="Liu Y."/>
            <person name="Xu W."/>
            <person name="Pan J."/>
            <person name="Luo Z.H."/>
            <person name="Li M."/>
        </authorList>
    </citation>
    <scope>NUCLEOTIDE SEQUENCE [LARGE SCALE GENOMIC DNA]</scope>
    <source>
        <strain evidence="3">SpSt-1073</strain>
        <strain evidence="2">SpSt-613</strain>
        <strain evidence="1">SpSt-669</strain>
    </source>
</reference>
<dbReference type="Pfam" id="PF09868">
    <property type="entry name" value="DUF2095"/>
    <property type="match status" value="1"/>
</dbReference>
<dbReference type="InterPro" id="IPR018662">
    <property type="entry name" value="DUF2095"/>
</dbReference>
<sequence>MEIDVEDFRRKFPALYKEIVERKMVLRVSGVRNMKEFAEEEAAHTGPTVIDYLRRCDTEEQGREVINYLRNRGEISEEVAESLLKQLDEKGIRSFGSRKQPGHYLREGL</sequence>
<comment type="caution">
    <text evidence="2">The sequence shown here is derived from an EMBL/GenBank/DDBJ whole genome shotgun (WGS) entry which is preliminary data.</text>
</comment>
<proteinExistence type="predicted"/>
<dbReference type="EMBL" id="DRXG01000007">
    <property type="protein sequence ID" value="HHN51789.1"/>
    <property type="molecule type" value="Genomic_DNA"/>
</dbReference>
<protein>
    <submittedName>
        <fullName evidence="2">DUF2095 domain-containing protein</fullName>
    </submittedName>
</protein>
<evidence type="ECO:0000313" key="3">
    <source>
        <dbReference type="EMBL" id="HHN51789.1"/>
    </source>
</evidence>
<evidence type="ECO:0000313" key="2">
    <source>
        <dbReference type="EMBL" id="HGN90572.1"/>
    </source>
</evidence>